<proteinExistence type="predicted"/>
<dbReference type="OrthoDB" id="799641at2"/>
<organism evidence="2 3">
    <name type="scientific">Arcticibacter tournemirensis</name>
    <dbReference type="NCBI Taxonomy" id="699437"/>
    <lineage>
        <taxon>Bacteria</taxon>
        <taxon>Pseudomonadati</taxon>
        <taxon>Bacteroidota</taxon>
        <taxon>Sphingobacteriia</taxon>
        <taxon>Sphingobacteriales</taxon>
        <taxon>Sphingobacteriaceae</taxon>
        <taxon>Arcticibacter</taxon>
    </lineage>
</organism>
<protein>
    <submittedName>
        <fullName evidence="2">Uncharacterized protein</fullName>
    </submittedName>
</protein>
<evidence type="ECO:0000313" key="2">
    <source>
        <dbReference type="EMBL" id="RXF70513.1"/>
    </source>
</evidence>
<sequence>MEQPLEAHFENRIYYFTIENKDTETIMITMYKTAYIFLKQGKEWRNAIWNKLQMSSGLIKAVIEAIEATVPVKPEGD</sequence>
<reference evidence="1 4" key="2">
    <citation type="submission" date="2019-09" db="EMBL/GenBank/DDBJ databases">
        <title>Pararcticibacter amylolyticus gen. nov., sp. nov., isolated from a rottenly hemp rope, and reclassification of Pedobacter tournemirensis as Pararcticibacter tournemirensis comb. nov.</title>
        <authorList>
            <person name="Cai Y."/>
        </authorList>
    </citation>
    <scope>NUCLEOTIDE SEQUENCE [LARGE SCALE GENOMIC DNA]</scope>
    <source>
        <strain evidence="1 4">TF5-37.2-LB10</strain>
    </source>
</reference>
<gene>
    <name evidence="2" type="ORF">EKH83_07670</name>
    <name evidence="1" type="ORF">F1649_18035</name>
</gene>
<dbReference type="RefSeq" id="WP_128768818.1">
    <property type="nucleotide sequence ID" value="NZ_RXOC01000004.1"/>
</dbReference>
<dbReference type="EMBL" id="RXOC01000004">
    <property type="protein sequence ID" value="RXF70513.1"/>
    <property type="molecule type" value="Genomic_DNA"/>
</dbReference>
<dbReference type="Proteomes" id="UP000290848">
    <property type="component" value="Unassembled WGS sequence"/>
</dbReference>
<keyword evidence="4" id="KW-1185">Reference proteome</keyword>
<reference evidence="2 3" key="1">
    <citation type="submission" date="2018-12" db="EMBL/GenBank/DDBJ databases">
        <title>The Draft Genome Sequence of the Soil Bacterium Pedobacter tournemirensis R1.</title>
        <authorList>
            <person name="He J."/>
        </authorList>
    </citation>
    <scope>NUCLEOTIDE SEQUENCE [LARGE SCALE GENOMIC DNA]</scope>
    <source>
        <strain evidence="2 3">R1</strain>
    </source>
</reference>
<dbReference type="Proteomes" id="UP000322918">
    <property type="component" value="Unassembled WGS sequence"/>
</dbReference>
<evidence type="ECO:0000313" key="4">
    <source>
        <dbReference type="Proteomes" id="UP000322918"/>
    </source>
</evidence>
<evidence type="ECO:0000313" key="3">
    <source>
        <dbReference type="Proteomes" id="UP000290848"/>
    </source>
</evidence>
<comment type="caution">
    <text evidence="2">The sequence shown here is derived from an EMBL/GenBank/DDBJ whole genome shotgun (WGS) entry which is preliminary data.</text>
</comment>
<name>A0A4Q0MBR7_9SPHI</name>
<evidence type="ECO:0000313" key="1">
    <source>
        <dbReference type="EMBL" id="KAA8478236.1"/>
    </source>
</evidence>
<dbReference type="EMBL" id="VWNE01000034">
    <property type="protein sequence ID" value="KAA8478236.1"/>
    <property type="molecule type" value="Genomic_DNA"/>
</dbReference>
<accession>A0A4Q0MBR7</accession>
<dbReference type="AlphaFoldDB" id="A0A4Q0MBR7"/>